<dbReference type="EMBL" id="ARYJ01000006">
    <property type="protein sequence ID" value="KCZ88097.1"/>
    <property type="molecule type" value="Genomic_DNA"/>
</dbReference>
<evidence type="ECO:0000313" key="2">
    <source>
        <dbReference type="EMBL" id="KCZ88097.1"/>
    </source>
</evidence>
<dbReference type="SUPFAM" id="SSF48452">
    <property type="entry name" value="TPR-like"/>
    <property type="match status" value="1"/>
</dbReference>
<dbReference type="Gene3D" id="1.25.40.10">
    <property type="entry name" value="Tetratricopeptide repeat domain"/>
    <property type="match status" value="1"/>
</dbReference>
<keyword evidence="1" id="KW-0732">Signal</keyword>
<dbReference type="PATRIC" id="fig|1280952.3.peg.2188"/>
<dbReference type="STRING" id="1280952.HJA_10960"/>
<evidence type="ECO:0008006" key="4">
    <source>
        <dbReference type="Google" id="ProtNLM"/>
    </source>
</evidence>
<dbReference type="eggNOG" id="ENOG5032VRB">
    <property type="taxonomic scope" value="Bacteria"/>
</dbReference>
<dbReference type="OrthoDB" id="7631661at2"/>
<accession>A0A059FBX1</accession>
<proteinExistence type="predicted"/>
<comment type="caution">
    <text evidence="2">The sequence shown here is derived from an EMBL/GenBank/DDBJ whole genome shotgun (WGS) entry which is preliminary data.</text>
</comment>
<organism evidence="2 3">
    <name type="scientific">Hyphomonas jannaschiana VP2</name>
    <dbReference type="NCBI Taxonomy" id="1280952"/>
    <lineage>
        <taxon>Bacteria</taxon>
        <taxon>Pseudomonadati</taxon>
        <taxon>Pseudomonadota</taxon>
        <taxon>Alphaproteobacteria</taxon>
        <taxon>Hyphomonadales</taxon>
        <taxon>Hyphomonadaceae</taxon>
        <taxon>Hyphomonas</taxon>
    </lineage>
</organism>
<name>A0A059FBX1_9PROT</name>
<feature type="signal peptide" evidence="1">
    <location>
        <begin position="1"/>
        <end position="22"/>
    </location>
</feature>
<dbReference type="AlphaFoldDB" id="A0A059FBX1"/>
<protein>
    <recommendedName>
        <fullName evidence="4">Lipoprotein</fullName>
    </recommendedName>
</protein>
<feature type="chain" id="PRO_5001572028" description="Lipoprotein" evidence="1">
    <location>
        <begin position="23"/>
        <end position="255"/>
    </location>
</feature>
<dbReference type="RefSeq" id="WP_035582086.1">
    <property type="nucleotide sequence ID" value="NZ_ARYJ01000006.1"/>
</dbReference>
<dbReference type="InterPro" id="IPR011990">
    <property type="entry name" value="TPR-like_helical_dom_sf"/>
</dbReference>
<sequence>MKRILIALPAAILIGLSLPAEGQEAEAIDAYLSGNYAAALARTAKAPDADSRAFAARILLAEAICQDGQPSQALLQNALAEANQALTLQPGHIEGRLQKAITLSLISRPMSTGEIRRTGIGGEARDLAEGVLAEEPGNVYAHGFLAVWNVEVVRRGGTLGAMMMGASLDNARSHYRAAAALAPGDAAIRWQWARALAALNARKYGAEIEDALDAALAAPGDSELERVMQARAGTLKAVLDADGPRAAEARALDML</sequence>
<evidence type="ECO:0000256" key="1">
    <source>
        <dbReference type="SAM" id="SignalP"/>
    </source>
</evidence>
<dbReference type="Proteomes" id="UP000024816">
    <property type="component" value="Unassembled WGS sequence"/>
</dbReference>
<reference evidence="2 3" key="1">
    <citation type="journal article" date="2014" name="Antonie Van Leeuwenhoek">
        <title>Hyphomonas beringensis sp. nov. and Hyphomonas chukchiensis sp. nov., isolated from surface seawater of the Bering Sea and Chukchi Sea.</title>
        <authorList>
            <person name="Li C."/>
            <person name="Lai Q."/>
            <person name="Li G."/>
            <person name="Dong C."/>
            <person name="Wang J."/>
            <person name="Liao Y."/>
            <person name="Shao Z."/>
        </authorList>
    </citation>
    <scope>NUCLEOTIDE SEQUENCE [LARGE SCALE GENOMIC DNA]</scope>
    <source>
        <strain evidence="2 3">VP2</strain>
    </source>
</reference>
<keyword evidence="3" id="KW-1185">Reference proteome</keyword>
<gene>
    <name evidence="2" type="ORF">HJA_10960</name>
</gene>
<evidence type="ECO:0000313" key="3">
    <source>
        <dbReference type="Proteomes" id="UP000024816"/>
    </source>
</evidence>